<keyword evidence="2" id="KW-0749">Sporulation</keyword>
<dbReference type="EMBL" id="FPIP01000012">
    <property type="protein sequence ID" value="SFW53283.1"/>
    <property type="molecule type" value="Genomic_DNA"/>
</dbReference>
<dbReference type="GO" id="GO:0006265">
    <property type="term" value="P:DNA topological change"/>
    <property type="evidence" value="ECO:0007669"/>
    <property type="project" value="InterPro"/>
</dbReference>
<evidence type="ECO:0000256" key="1">
    <source>
        <dbReference type="ARBA" id="ARBA00003863"/>
    </source>
</evidence>
<evidence type="ECO:0000313" key="3">
    <source>
        <dbReference type="EMBL" id="SFW53283.1"/>
    </source>
</evidence>
<accession>A0A1K1Q0S1</accession>
<protein>
    <submittedName>
        <fullName evidence="3">Small, acid-soluble spore protein, alpha/beta type</fullName>
    </submittedName>
</protein>
<comment type="function">
    <text evidence="1">SASP are bound to spore DNA. They are double-stranded DNA-binding proteins that cause DNA to change to an a-like conformation. They protect the DNA backbone from chemical and enzymatic cleavage and are thus involved in dormant spore's high resistance to UV light.</text>
</comment>
<proteinExistence type="predicted"/>
<name>A0A1K1Q0S1_RUMFL</name>
<dbReference type="RefSeq" id="WP_072301322.1">
    <property type="nucleotide sequence ID" value="NZ_FPIP01000012.1"/>
</dbReference>
<dbReference type="Proteomes" id="UP000183461">
    <property type="component" value="Unassembled WGS sequence"/>
</dbReference>
<evidence type="ECO:0000256" key="2">
    <source>
        <dbReference type="ARBA" id="ARBA00022969"/>
    </source>
</evidence>
<dbReference type="Pfam" id="PF00269">
    <property type="entry name" value="SASP"/>
    <property type="match status" value="1"/>
</dbReference>
<dbReference type="AlphaFoldDB" id="A0A1K1Q0S1"/>
<dbReference type="InterPro" id="IPR038300">
    <property type="entry name" value="SASP_sf_alpha/beta"/>
</dbReference>
<sequence>MSNNSNNNKGVMTEKGREALERFKMESANELGINLKHGYNGDLTSREAGSIGGSMVNMMCPEQQWKFTRNSMRSMEHKIELTYLMQVGI</sequence>
<organism evidence="3 4">
    <name type="scientific">Ruminococcus flavefaciens</name>
    <dbReference type="NCBI Taxonomy" id="1265"/>
    <lineage>
        <taxon>Bacteria</taxon>
        <taxon>Bacillati</taxon>
        <taxon>Bacillota</taxon>
        <taxon>Clostridia</taxon>
        <taxon>Eubacteriales</taxon>
        <taxon>Oscillospiraceae</taxon>
        <taxon>Ruminococcus</taxon>
    </lineage>
</organism>
<dbReference type="InterPro" id="IPR050847">
    <property type="entry name" value="SASP_DNA-binding"/>
</dbReference>
<reference evidence="4" key="1">
    <citation type="submission" date="2016-11" db="EMBL/GenBank/DDBJ databases">
        <authorList>
            <person name="Varghese N."/>
            <person name="Submissions S."/>
        </authorList>
    </citation>
    <scope>NUCLEOTIDE SEQUENCE [LARGE SCALE GENOMIC DNA]</scope>
    <source>
        <strain evidence="4">YL228</strain>
    </source>
</reference>
<dbReference type="GO" id="GO:0003690">
    <property type="term" value="F:double-stranded DNA binding"/>
    <property type="evidence" value="ECO:0007669"/>
    <property type="project" value="InterPro"/>
</dbReference>
<evidence type="ECO:0000313" key="4">
    <source>
        <dbReference type="Proteomes" id="UP000183461"/>
    </source>
</evidence>
<dbReference type="PANTHER" id="PTHR36107">
    <property type="entry name" value="SMALL, ACID-SOLUBLE SPORE PROTEIN A"/>
    <property type="match status" value="1"/>
</dbReference>
<dbReference type="PANTHER" id="PTHR36107:SF1">
    <property type="entry name" value="SMALL, ACID-SOLUBLE SPORE PROTEIN A"/>
    <property type="match status" value="1"/>
</dbReference>
<dbReference type="GO" id="GO:0030435">
    <property type="term" value="P:sporulation resulting in formation of a cellular spore"/>
    <property type="evidence" value="ECO:0007669"/>
    <property type="project" value="UniProtKB-KW"/>
</dbReference>
<dbReference type="InterPro" id="IPR001448">
    <property type="entry name" value="SASP_alpha/beta-type"/>
</dbReference>
<dbReference type="Gene3D" id="6.10.10.80">
    <property type="entry name" value="Small, acid-soluble spore protein, alpha/beta type-like"/>
    <property type="match status" value="1"/>
</dbReference>
<gene>
    <name evidence="3" type="ORF">SAMN02910280_0273</name>
</gene>